<keyword evidence="3" id="KW-0378">Hydrolase</keyword>
<dbReference type="InterPro" id="IPR002933">
    <property type="entry name" value="Peptidase_M20"/>
</dbReference>
<dbReference type="PANTHER" id="PTHR43270:SF12">
    <property type="entry name" value="SUCCINYL-DIAMINOPIMELATE DESUCCINYLASE"/>
    <property type="match status" value="1"/>
</dbReference>
<dbReference type="Pfam" id="PF07687">
    <property type="entry name" value="M20_dimer"/>
    <property type="match status" value="1"/>
</dbReference>
<dbReference type="PANTHER" id="PTHR43270">
    <property type="entry name" value="BETA-ALA-HIS DIPEPTIDASE"/>
    <property type="match status" value="1"/>
</dbReference>
<keyword evidence="1" id="KW-0645">Protease</keyword>
<dbReference type="GO" id="GO:0008233">
    <property type="term" value="F:peptidase activity"/>
    <property type="evidence" value="ECO:0007669"/>
    <property type="project" value="UniProtKB-KW"/>
</dbReference>
<keyword evidence="6" id="KW-1185">Reference proteome</keyword>
<sequence length="465" mass="49353">MPRSEAIDRALEYFDSGAFLTDLERRVAIPTESQSGNPVERQRQLRSYLTTEMAPAAARIGCTTRIVDNPVAGGGPFLVATRHEGEGLPTVLTYGHADVVPGEAHRWRSGLEPWRLVVEGDRWYGRGTADNKGQHSVNLAALEQVLRTRGGSFGFNLKVIVETGEETGSPGLRALCAQLRDELAADLLIASDGPRISAPRPTLFLGSRGSVAFTLRVALRDRAHHSGNWGGLLRNPATVLAGALATLVDGRGKILVPGLRPPSIPPAVTKALADLPVGGGPNDPVIDEDWGEPGLTPAERLVGWNTLEVLSLGAGNPDTPVNAIPGTAHAHCQLRTVVGTDAEGVGKALRAHLDAHGFPMVDVETGRRMSATRSDPDGPWVRWAAQSLARTTGAAPAIMPNLGGSIPNDAFADELGLCTIWVPHSYPACAQHAPDEHLLAPVAREALQIMAGLFWDLGDPSTRPL</sequence>
<evidence type="ECO:0000256" key="1">
    <source>
        <dbReference type="ARBA" id="ARBA00022670"/>
    </source>
</evidence>
<dbReference type="GO" id="GO:0006508">
    <property type="term" value="P:proteolysis"/>
    <property type="evidence" value="ECO:0007669"/>
    <property type="project" value="UniProtKB-KW"/>
</dbReference>
<feature type="domain" description="Peptidase M20 dimerisation" evidence="4">
    <location>
        <begin position="206"/>
        <end position="357"/>
    </location>
</feature>
<name>A0A371QAJ8_STRIH</name>
<reference evidence="5 6" key="1">
    <citation type="submission" date="2018-08" db="EMBL/GenBank/DDBJ databases">
        <title>Streptomyces NEAU-D10 sp. nov., a novel Actinomycete isolated from soil.</title>
        <authorList>
            <person name="Jin L."/>
        </authorList>
    </citation>
    <scope>NUCLEOTIDE SEQUENCE [LARGE SCALE GENOMIC DNA]</scope>
    <source>
        <strain evidence="5 6">NEAU-D10</strain>
    </source>
</reference>
<organism evidence="5 6">
    <name type="scientific">Streptomyces inhibens</name>
    <dbReference type="NCBI Taxonomy" id="2293571"/>
    <lineage>
        <taxon>Bacteria</taxon>
        <taxon>Bacillati</taxon>
        <taxon>Actinomycetota</taxon>
        <taxon>Actinomycetes</taxon>
        <taxon>Kitasatosporales</taxon>
        <taxon>Streptomycetaceae</taxon>
        <taxon>Streptomyces</taxon>
    </lineage>
</organism>
<dbReference type="GO" id="GO:0046872">
    <property type="term" value="F:metal ion binding"/>
    <property type="evidence" value="ECO:0007669"/>
    <property type="project" value="UniProtKB-KW"/>
</dbReference>
<accession>A0A371QAJ8</accession>
<proteinExistence type="predicted"/>
<comment type="caution">
    <text evidence="5">The sequence shown here is derived from an EMBL/GenBank/DDBJ whole genome shotgun (WGS) entry which is preliminary data.</text>
</comment>
<dbReference type="InterPro" id="IPR011650">
    <property type="entry name" value="Peptidase_M20_dimer"/>
</dbReference>
<evidence type="ECO:0000313" key="6">
    <source>
        <dbReference type="Proteomes" id="UP000262477"/>
    </source>
</evidence>
<dbReference type="Gene3D" id="3.40.630.10">
    <property type="entry name" value="Zn peptidases"/>
    <property type="match status" value="1"/>
</dbReference>
<dbReference type="Proteomes" id="UP000262477">
    <property type="component" value="Unassembled WGS sequence"/>
</dbReference>
<evidence type="ECO:0000313" key="5">
    <source>
        <dbReference type="EMBL" id="REK91668.1"/>
    </source>
</evidence>
<dbReference type="NCBIfam" id="NF005478">
    <property type="entry name" value="PRK07079.1"/>
    <property type="match status" value="1"/>
</dbReference>
<dbReference type="Pfam" id="PF01546">
    <property type="entry name" value="Peptidase_M20"/>
    <property type="match status" value="1"/>
</dbReference>
<dbReference type="EMBL" id="QUAC01000019">
    <property type="protein sequence ID" value="REK91668.1"/>
    <property type="molecule type" value="Genomic_DNA"/>
</dbReference>
<dbReference type="SUPFAM" id="SSF53187">
    <property type="entry name" value="Zn-dependent exopeptidases"/>
    <property type="match status" value="1"/>
</dbReference>
<evidence type="ECO:0000256" key="3">
    <source>
        <dbReference type="ARBA" id="ARBA00022801"/>
    </source>
</evidence>
<dbReference type="OrthoDB" id="9761532at2"/>
<protein>
    <submittedName>
        <fullName evidence="5">M20 peptidase family dipeptidase</fullName>
    </submittedName>
</protein>
<evidence type="ECO:0000259" key="4">
    <source>
        <dbReference type="Pfam" id="PF07687"/>
    </source>
</evidence>
<evidence type="ECO:0000256" key="2">
    <source>
        <dbReference type="ARBA" id="ARBA00022723"/>
    </source>
</evidence>
<keyword evidence="2" id="KW-0479">Metal-binding</keyword>
<dbReference type="RefSeq" id="WP_128503313.1">
    <property type="nucleotide sequence ID" value="NZ_QUAC01000019.1"/>
</dbReference>
<dbReference type="Gene3D" id="3.30.70.360">
    <property type="match status" value="1"/>
</dbReference>
<dbReference type="InterPro" id="IPR051458">
    <property type="entry name" value="Cyt/Met_Dipeptidase"/>
</dbReference>
<gene>
    <name evidence="5" type="ORF">DY245_03440</name>
</gene>
<dbReference type="AlphaFoldDB" id="A0A371QAJ8"/>